<comment type="caution">
    <text evidence="2">The sequence shown here is derived from an EMBL/GenBank/DDBJ whole genome shotgun (WGS) entry which is preliminary data.</text>
</comment>
<evidence type="ECO:0000313" key="3">
    <source>
        <dbReference type="Proteomes" id="UP000703269"/>
    </source>
</evidence>
<name>A0A9P3LEM8_9APHY</name>
<sequence length="240" mass="26923">MLITVGFPYSFMVLHTVPARKSANDLSPIGPDGPKSPQALFAGRQPSHKGPCTRPREVVLSSLCRFLRKIYTASYLHTQETAQAMENVVSYHALLLPHDDRLPHLVTLATSPLNVTGVPTIAEPFRCGKTPHPEIFMEFLADGAGISWAYRVIDRLCGMNQGFAKPYILYYGAVSRDGMSFPVNRYCHGLQGADFFQRDRAWRGNLVIVKYADPEYSAMMNISIADFPIVKNYLQTHRME</sequence>
<organism evidence="2 3">
    <name type="scientific">Phanerochaete sordida</name>
    <dbReference type="NCBI Taxonomy" id="48140"/>
    <lineage>
        <taxon>Eukaryota</taxon>
        <taxon>Fungi</taxon>
        <taxon>Dikarya</taxon>
        <taxon>Basidiomycota</taxon>
        <taxon>Agaricomycotina</taxon>
        <taxon>Agaricomycetes</taxon>
        <taxon>Polyporales</taxon>
        <taxon>Phanerochaetaceae</taxon>
        <taxon>Phanerochaete</taxon>
    </lineage>
</organism>
<evidence type="ECO:0000256" key="1">
    <source>
        <dbReference type="SAM" id="MobiDB-lite"/>
    </source>
</evidence>
<protein>
    <submittedName>
        <fullName evidence="2">Uncharacterized protein</fullName>
    </submittedName>
</protein>
<keyword evidence="3" id="KW-1185">Reference proteome</keyword>
<proteinExistence type="predicted"/>
<dbReference type="OrthoDB" id="3147730at2759"/>
<dbReference type="EMBL" id="BPQB01000022">
    <property type="protein sequence ID" value="GJE91678.1"/>
    <property type="molecule type" value="Genomic_DNA"/>
</dbReference>
<feature type="region of interest" description="Disordered" evidence="1">
    <location>
        <begin position="25"/>
        <end position="53"/>
    </location>
</feature>
<reference evidence="2 3" key="1">
    <citation type="submission" date="2021-08" db="EMBL/GenBank/DDBJ databases">
        <title>Draft Genome Sequence of Phanerochaete sordida strain YK-624.</title>
        <authorList>
            <person name="Mori T."/>
            <person name="Dohra H."/>
            <person name="Suzuki T."/>
            <person name="Kawagishi H."/>
            <person name="Hirai H."/>
        </authorList>
    </citation>
    <scope>NUCLEOTIDE SEQUENCE [LARGE SCALE GENOMIC DNA]</scope>
    <source>
        <strain evidence="2 3">YK-624</strain>
    </source>
</reference>
<gene>
    <name evidence="2" type="ORF">PsYK624_078280</name>
</gene>
<evidence type="ECO:0000313" key="2">
    <source>
        <dbReference type="EMBL" id="GJE91678.1"/>
    </source>
</evidence>
<accession>A0A9P3LEM8</accession>
<dbReference type="AlphaFoldDB" id="A0A9P3LEM8"/>
<dbReference type="Proteomes" id="UP000703269">
    <property type="component" value="Unassembled WGS sequence"/>
</dbReference>